<gene>
    <name evidence="2" type="ORF">QBC42DRAFT_263088</name>
</gene>
<accession>A0AAV9HUZ6</accession>
<dbReference type="EMBL" id="MU864946">
    <property type="protein sequence ID" value="KAK4464702.1"/>
    <property type="molecule type" value="Genomic_DNA"/>
</dbReference>
<proteinExistence type="predicted"/>
<evidence type="ECO:0000313" key="3">
    <source>
        <dbReference type="Proteomes" id="UP001321749"/>
    </source>
</evidence>
<organism evidence="2 3">
    <name type="scientific">Cladorrhinum samala</name>
    <dbReference type="NCBI Taxonomy" id="585594"/>
    <lineage>
        <taxon>Eukaryota</taxon>
        <taxon>Fungi</taxon>
        <taxon>Dikarya</taxon>
        <taxon>Ascomycota</taxon>
        <taxon>Pezizomycotina</taxon>
        <taxon>Sordariomycetes</taxon>
        <taxon>Sordariomycetidae</taxon>
        <taxon>Sordariales</taxon>
        <taxon>Podosporaceae</taxon>
        <taxon>Cladorrhinum</taxon>
    </lineage>
</organism>
<dbReference type="Proteomes" id="UP001321749">
    <property type="component" value="Unassembled WGS sequence"/>
</dbReference>
<protein>
    <submittedName>
        <fullName evidence="2">Uncharacterized protein</fullName>
    </submittedName>
</protein>
<keyword evidence="1" id="KW-0472">Membrane</keyword>
<reference evidence="2" key="1">
    <citation type="journal article" date="2023" name="Mol. Phylogenet. Evol.">
        <title>Genome-scale phylogeny and comparative genomics of the fungal order Sordariales.</title>
        <authorList>
            <person name="Hensen N."/>
            <person name="Bonometti L."/>
            <person name="Westerberg I."/>
            <person name="Brannstrom I.O."/>
            <person name="Guillou S."/>
            <person name="Cros-Aarteil S."/>
            <person name="Calhoun S."/>
            <person name="Haridas S."/>
            <person name="Kuo A."/>
            <person name="Mondo S."/>
            <person name="Pangilinan J."/>
            <person name="Riley R."/>
            <person name="LaButti K."/>
            <person name="Andreopoulos B."/>
            <person name="Lipzen A."/>
            <person name="Chen C."/>
            <person name="Yan M."/>
            <person name="Daum C."/>
            <person name="Ng V."/>
            <person name="Clum A."/>
            <person name="Steindorff A."/>
            <person name="Ohm R.A."/>
            <person name="Martin F."/>
            <person name="Silar P."/>
            <person name="Natvig D.O."/>
            <person name="Lalanne C."/>
            <person name="Gautier V."/>
            <person name="Ament-Velasquez S.L."/>
            <person name="Kruys A."/>
            <person name="Hutchinson M.I."/>
            <person name="Powell A.J."/>
            <person name="Barry K."/>
            <person name="Miller A.N."/>
            <person name="Grigoriev I.V."/>
            <person name="Debuchy R."/>
            <person name="Gladieux P."/>
            <person name="Hiltunen Thoren M."/>
            <person name="Johannesson H."/>
        </authorList>
    </citation>
    <scope>NUCLEOTIDE SEQUENCE</scope>
    <source>
        <strain evidence="2">PSN324</strain>
    </source>
</reference>
<evidence type="ECO:0000313" key="2">
    <source>
        <dbReference type="EMBL" id="KAK4464702.1"/>
    </source>
</evidence>
<comment type="caution">
    <text evidence="2">The sequence shown here is derived from an EMBL/GenBank/DDBJ whole genome shotgun (WGS) entry which is preliminary data.</text>
</comment>
<sequence length="323" mass="37309">MQEEAELQHYRWNEMREWNALLVDEMVRSRRQAVPPIHIFNVQGTGWGAQRLTDHGNANVFPRPEFLRGRPPAAEREIRVGFMFLHDGEAVQSRHLERYMAVKGVTAKADTWLINLMTAFYATHVAARRWMPLSKRLALAKFVRYEFARLSEDEAREKLARGEKLRHRRFCTAQRWVLGAKDENSYDRFEYAIHYPLLDDRAWMKKLESLVHSTPSGTHCIIWVYLFERVNYRFMLFLIGVFLLLSTGGGVAYAIALKDISGGLTISTYILDLFGVVTAVWAVGEHLGVERPDMYTYSFDHIYGADDISLMIDNEGDDIVKAS</sequence>
<feature type="transmembrane region" description="Helical" evidence="1">
    <location>
        <begin position="262"/>
        <end position="284"/>
    </location>
</feature>
<keyword evidence="1" id="KW-1133">Transmembrane helix</keyword>
<feature type="transmembrane region" description="Helical" evidence="1">
    <location>
        <begin position="234"/>
        <end position="256"/>
    </location>
</feature>
<name>A0AAV9HUZ6_9PEZI</name>
<reference evidence="2" key="2">
    <citation type="submission" date="2023-06" db="EMBL/GenBank/DDBJ databases">
        <authorList>
            <consortium name="Lawrence Berkeley National Laboratory"/>
            <person name="Mondo S.J."/>
            <person name="Hensen N."/>
            <person name="Bonometti L."/>
            <person name="Westerberg I."/>
            <person name="Brannstrom I.O."/>
            <person name="Guillou S."/>
            <person name="Cros-Aarteil S."/>
            <person name="Calhoun S."/>
            <person name="Haridas S."/>
            <person name="Kuo A."/>
            <person name="Pangilinan J."/>
            <person name="Riley R."/>
            <person name="Labutti K."/>
            <person name="Andreopoulos B."/>
            <person name="Lipzen A."/>
            <person name="Chen C."/>
            <person name="Yanf M."/>
            <person name="Daum C."/>
            <person name="Ng V."/>
            <person name="Clum A."/>
            <person name="Steindorff A."/>
            <person name="Ohm R."/>
            <person name="Martin F."/>
            <person name="Silar P."/>
            <person name="Natvig D."/>
            <person name="Lalanne C."/>
            <person name="Gautier V."/>
            <person name="Ament-Velasquez S.L."/>
            <person name="Kruys A."/>
            <person name="Hutchinson M.I."/>
            <person name="Powell A.J."/>
            <person name="Barry K."/>
            <person name="Miller A.N."/>
            <person name="Grigoriev I.V."/>
            <person name="Debuchy R."/>
            <person name="Gladieux P."/>
            <person name="Thoren M.H."/>
            <person name="Johannesson H."/>
        </authorList>
    </citation>
    <scope>NUCLEOTIDE SEQUENCE</scope>
    <source>
        <strain evidence="2">PSN324</strain>
    </source>
</reference>
<keyword evidence="1" id="KW-0812">Transmembrane</keyword>
<evidence type="ECO:0000256" key="1">
    <source>
        <dbReference type="SAM" id="Phobius"/>
    </source>
</evidence>
<keyword evidence="3" id="KW-1185">Reference proteome</keyword>
<dbReference type="AlphaFoldDB" id="A0AAV9HUZ6"/>